<evidence type="ECO:0000256" key="1">
    <source>
        <dbReference type="ARBA" id="ARBA00023002"/>
    </source>
</evidence>
<dbReference type="Proteomes" id="UP000054321">
    <property type="component" value="Unassembled WGS sequence"/>
</dbReference>
<dbReference type="PANTHER" id="PTHR47534">
    <property type="entry name" value="YALI0E05731P"/>
    <property type="match status" value="1"/>
</dbReference>
<dbReference type="GO" id="GO:0016491">
    <property type="term" value="F:oxidoreductase activity"/>
    <property type="evidence" value="ECO:0007669"/>
    <property type="project" value="UniProtKB-KW"/>
</dbReference>
<dbReference type="STRING" id="913774.A0A0C3DSQ8"/>
<accession>A0A0C3DSQ8</accession>
<evidence type="ECO:0000313" key="3">
    <source>
        <dbReference type="Proteomes" id="UP000054321"/>
    </source>
</evidence>
<dbReference type="InterPro" id="IPR052228">
    <property type="entry name" value="Sec_Metab_Biosynth_Oxidored"/>
</dbReference>
<organism evidence="2 3">
    <name type="scientific">Oidiodendron maius (strain Zn)</name>
    <dbReference type="NCBI Taxonomy" id="913774"/>
    <lineage>
        <taxon>Eukaryota</taxon>
        <taxon>Fungi</taxon>
        <taxon>Dikarya</taxon>
        <taxon>Ascomycota</taxon>
        <taxon>Pezizomycotina</taxon>
        <taxon>Leotiomycetes</taxon>
        <taxon>Leotiomycetes incertae sedis</taxon>
        <taxon>Myxotrichaceae</taxon>
        <taxon>Oidiodendron</taxon>
    </lineage>
</organism>
<dbReference type="EMBL" id="KN832872">
    <property type="protein sequence ID" value="KIN05093.1"/>
    <property type="molecule type" value="Genomic_DNA"/>
</dbReference>
<sequence length="313" mass="34324">MVSLSAIQSSNSLISSTLPPKLVAVFEPKAYFVGRSQDAGSRIAAECNVLNPAGEYIFVPADVSLIRVVDQVCKKIGEKEKAINILLLSAGVADIHRTETPEHLHLLVALSYYSRLRFILNFLPHLQNATSLRRVVYVGGGGYEGPLHPNDFEARHVPFIQIRGHLATMISLGLEAVAKTAPDVSFVHDFPGAVNTALFTHVKGILGLAMRMYFSLLGRWICVPINECGERHLYLATSSRYPPVCGECPTVRLGNGVEVAEGTTGEVGSGVYSILWDCDSSSLAVKKLLAKYRDKGMVEELWRHTESEFNRIT</sequence>
<reference evidence="3" key="2">
    <citation type="submission" date="2015-01" db="EMBL/GenBank/DDBJ databases">
        <title>Evolutionary Origins and Diversification of the Mycorrhizal Mutualists.</title>
        <authorList>
            <consortium name="DOE Joint Genome Institute"/>
            <consortium name="Mycorrhizal Genomics Consortium"/>
            <person name="Kohler A."/>
            <person name="Kuo A."/>
            <person name="Nagy L.G."/>
            <person name="Floudas D."/>
            <person name="Copeland A."/>
            <person name="Barry K.W."/>
            <person name="Cichocki N."/>
            <person name="Veneault-Fourrey C."/>
            <person name="LaButti K."/>
            <person name="Lindquist E.A."/>
            <person name="Lipzen A."/>
            <person name="Lundell T."/>
            <person name="Morin E."/>
            <person name="Murat C."/>
            <person name="Riley R."/>
            <person name="Ohm R."/>
            <person name="Sun H."/>
            <person name="Tunlid A."/>
            <person name="Henrissat B."/>
            <person name="Grigoriev I.V."/>
            <person name="Hibbett D.S."/>
            <person name="Martin F."/>
        </authorList>
    </citation>
    <scope>NUCLEOTIDE SEQUENCE [LARGE SCALE GENOMIC DNA]</scope>
    <source>
        <strain evidence="3">Zn</strain>
    </source>
</reference>
<protein>
    <submittedName>
        <fullName evidence="2">Uncharacterized protein</fullName>
    </submittedName>
</protein>
<dbReference type="Gene3D" id="3.40.50.720">
    <property type="entry name" value="NAD(P)-binding Rossmann-like Domain"/>
    <property type="match status" value="1"/>
</dbReference>
<reference evidence="2 3" key="1">
    <citation type="submission" date="2014-04" db="EMBL/GenBank/DDBJ databases">
        <authorList>
            <consortium name="DOE Joint Genome Institute"/>
            <person name="Kuo A."/>
            <person name="Martino E."/>
            <person name="Perotto S."/>
            <person name="Kohler A."/>
            <person name="Nagy L.G."/>
            <person name="Floudas D."/>
            <person name="Copeland A."/>
            <person name="Barry K.W."/>
            <person name="Cichocki N."/>
            <person name="Veneault-Fourrey C."/>
            <person name="LaButti K."/>
            <person name="Lindquist E.A."/>
            <person name="Lipzen A."/>
            <person name="Lundell T."/>
            <person name="Morin E."/>
            <person name="Murat C."/>
            <person name="Sun H."/>
            <person name="Tunlid A."/>
            <person name="Henrissat B."/>
            <person name="Grigoriev I.V."/>
            <person name="Hibbett D.S."/>
            <person name="Martin F."/>
            <person name="Nordberg H.P."/>
            <person name="Cantor M.N."/>
            <person name="Hua S.X."/>
        </authorList>
    </citation>
    <scope>NUCLEOTIDE SEQUENCE [LARGE SCALE GENOMIC DNA]</scope>
    <source>
        <strain evidence="2 3">Zn</strain>
    </source>
</reference>
<dbReference type="OrthoDB" id="2898509at2759"/>
<gene>
    <name evidence="2" type="ORF">OIDMADRAFT_101902</name>
</gene>
<keyword evidence="3" id="KW-1185">Reference proteome</keyword>
<dbReference type="InParanoid" id="A0A0C3DSQ8"/>
<dbReference type="HOGENOM" id="CLU_044999_0_1_1"/>
<dbReference type="PANTHER" id="PTHR47534:SF3">
    <property type="entry name" value="ALCOHOL DEHYDROGENASE-LIKE C-TERMINAL DOMAIN-CONTAINING PROTEIN"/>
    <property type="match status" value="1"/>
</dbReference>
<proteinExistence type="predicted"/>
<dbReference type="InterPro" id="IPR036291">
    <property type="entry name" value="NAD(P)-bd_dom_sf"/>
</dbReference>
<dbReference type="AlphaFoldDB" id="A0A0C3DSQ8"/>
<keyword evidence="1" id="KW-0560">Oxidoreductase</keyword>
<dbReference type="SUPFAM" id="SSF51735">
    <property type="entry name" value="NAD(P)-binding Rossmann-fold domains"/>
    <property type="match status" value="1"/>
</dbReference>
<name>A0A0C3DSQ8_OIDMZ</name>
<evidence type="ECO:0000313" key="2">
    <source>
        <dbReference type="EMBL" id="KIN05093.1"/>
    </source>
</evidence>